<keyword evidence="7" id="KW-1015">Disulfide bond</keyword>
<dbReference type="PROSITE" id="PS00237">
    <property type="entry name" value="G_PROTEIN_RECEP_F1_1"/>
    <property type="match status" value="1"/>
</dbReference>
<keyword evidence="10 11" id="KW-0807">Transducer</keyword>
<feature type="domain" description="G-protein coupled receptors family 1 profile" evidence="13">
    <location>
        <begin position="48"/>
        <end position="300"/>
    </location>
</feature>
<evidence type="ECO:0000313" key="14">
    <source>
        <dbReference type="Ensembl" id="ENSCVAP00000029224.1"/>
    </source>
</evidence>
<feature type="transmembrane region" description="Helical" evidence="12">
    <location>
        <begin position="37"/>
        <end position="58"/>
    </location>
</feature>
<evidence type="ECO:0000256" key="8">
    <source>
        <dbReference type="ARBA" id="ARBA00023170"/>
    </source>
</evidence>
<dbReference type="InterPro" id="IPR000276">
    <property type="entry name" value="GPCR_Rhodpsn"/>
</dbReference>
<dbReference type="GO" id="GO:0060326">
    <property type="term" value="P:cell chemotaxis"/>
    <property type="evidence" value="ECO:0007669"/>
    <property type="project" value="TreeGrafter"/>
</dbReference>
<reference evidence="14" key="1">
    <citation type="submission" date="2025-08" db="UniProtKB">
        <authorList>
            <consortium name="Ensembl"/>
        </authorList>
    </citation>
    <scope>IDENTIFICATION</scope>
</reference>
<evidence type="ECO:0000256" key="9">
    <source>
        <dbReference type="ARBA" id="ARBA00023180"/>
    </source>
</evidence>
<dbReference type="GO" id="GO:0016493">
    <property type="term" value="F:C-C chemokine receptor activity"/>
    <property type="evidence" value="ECO:0007669"/>
    <property type="project" value="TreeGrafter"/>
</dbReference>
<dbReference type="GO" id="GO:0007204">
    <property type="term" value="P:positive regulation of cytosolic calcium ion concentration"/>
    <property type="evidence" value="ECO:0007669"/>
    <property type="project" value="TreeGrafter"/>
</dbReference>
<dbReference type="Ensembl" id="ENSCVAT00000022003.1">
    <property type="protein sequence ID" value="ENSCVAP00000029224.1"/>
    <property type="gene ID" value="ENSCVAG00000016836.1"/>
</dbReference>
<keyword evidence="4 12" id="KW-1133">Transmembrane helix</keyword>
<evidence type="ECO:0000259" key="13">
    <source>
        <dbReference type="PROSITE" id="PS50262"/>
    </source>
</evidence>
<dbReference type="InterPro" id="IPR000496">
    <property type="entry name" value="Brdyknn_rcpt"/>
</dbReference>
<dbReference type="Pfam" id="PF00001">
    <property type="entry name" value="7tm_1"/>
    <property type="match status" value="1"/>
</dbReference>
<evidence type="ECO:0000256" key="6">
    <source>
        <dbReference type="ARBA" id="ARBA00023136"/>
    </source>
</evidence>
<dbReference type="PRINTS" id="PR00425">
    <property type="entry name" value="BRADYKININR"/>
</dbReference>
<dbReference type="Proteomes" id="UP000265020">
    <property type="component" value="Unassembled WGS sequence"/>
</dbReference>
<evidence type="ECO:0000256" key="10">
    <source>
        <dbReference type="ARBA" id="ARBA00023224"/>
    </source>
</evidence>
<dbReference type="Gene3D" id="1.20.1070.10">
    <property type="entry name" value="Rhodopsin 7-helix transmembrane proteins"/>
    <property type="match status" value="1"/>
</dbReference>
<feature type="transmembrane region" description="Helical" evidence="12">
    <location>
        <begin position="277"/>
        <end position="303"/>
    </location>
</feature>
<dbReference type="GO" id="GO:0006955">
    <property type="term" value="P:immune response"/>
    <property type="evidence" value="ECO:0007669"/>
    <property type="project" value="TreeGrafter"/>
</dbReference>
<accession>A0A3Q2EC09</accession>
<dbReference type="STRING" id="28743.ENSCVAP00000029224"/>
<comment type="subcellular location">
    <subcellularLocation>
        <location evidence="1">Cell membrane</location>
        <topology evidence="1">Multi-pass membrane protein</topology>
    </subcellularLocation>
</comment>
<evidence type="ECO:0000313" key="15">
    <source>
        <dbReference type="Proteomes" id="UP000265020"/>
    </source>
</evidence>
<dbReference type="PANTHER" id="PTHR10489">
    <property type="entry name" value="CELL ADHESION MOLECULE"/>
    <property type="match status" value="1"/>
</dbReference>
<proteinExistence type="inferred from homology"/>
<comment type="similarity">
    <text evidence="11">Belongs to the G-protein coupled receptor 1 family.</text>
</comment>
<name>A0A3Q2EC09_CYPVA</name>
<dbReference type="GO" id="GO:0009897">
    <property type="term" value="C:external side of plasma membrane"/>
    <property type="evidence" value="ECO:0007669"/>
    <property type="project" value="TreeGrafter"/>
</dbReference>
<dbReference type="PRINTS" id="PR00237">
    <property type="entry name" value="GPCRRHODOPSN"/>
</dbReference>
<evidence type="ECO:0000256" key="5">
    <source>
        <dbReference type="ARBA" id="ARBA00023040"/>
    </source>
</evidence>
<protein>
    <submittedName>
        <fullName evidence="14">Bradykinin receptor B2</fullName>
    </submittedName>
</protein>
<feature type="transmembrane region" description="Helical" evidence="12">
    <location>
        <begin position="196"/>
        <end position="218"/>
    </location>
</feature>
<keyword evidence="3 11" id="KW-0812">Transmembrane</keyword>
<dbReference type="GO" id="GO:0019957">
    <property type="term" value="F:C-C chemokine binding"/>
    <property type="evidence" value="ECO:0007669"/>
    <property type="project" value="TreeGrafter"/>
</dbReference>
<dbReference type="AlphaFoldDB" id="A0A3Q2EC09"/>
<feature type="transmembrane region" description="Helical" evidence="12">
    <location>
        <begin position="239"/>
        <end position="257"/>
    </location>
</feature>
<feature type="transmembrane region" description="Helical" evidence="12">
    <location>
        <begin position="113"/>
        <end position="134"/>
    </location>
</feature>
<evidence type="ECO:0000256" key="12">
    <source>
        <dbReference type="SAM" id="Phobius"/>
    </source>
</evidence>
<keyword evidence="2" id="KW-1003">Cell membrane</keyword>
<dbReference type="GO" id="GO:0004947">
    <property type="term" value="F:bradykinin receptor activity"/>
    <property type="evidence" value="ECO:0007669"/>
    <property type="project" value="InterPro"/>
</dbReference>
<keyword evidence="15" id="KW-1185">Reference proteome</keyword>
<dbReference type="PROSITE" id="PS50262">
    <property type="entry name" value="G_PROTEIN_RECEP_F1_2"/>
    <property type="match status" value="1"/>
</dbReference>
<dbReference type="InterPro" id="IPR017452">
    <property type="entry name" value="GPCR_Rhodpsn_7TM"/>
</dbReference>
<evidence type="ECO:0000256" key="11">
    <source>
        <dbReference type="RuleBase" id="RU000688"/>
    </source>
</evidence>
<dbReference type="SUPFAM" id="SSF81321">
    <property type="entry name" value="Family A G protein-coupled receptor-like"/>
    <property type="match status" value="1"/>
</dbReference>
<evidence type="ECO:0000256" key="1">
    <source>
        <dbReference type="ARBA" id="ARBA00004651"/>
    </source>
</evidence>
<dbReference type="OMA" id="CMNIREP"/>
<evidence type="ECO:0000256" key="4">
    <source>
        <dbReference type="ARBA" id="ARBA00022989"/>
    </source>
</evidence>
<dbReference type="GeneTree" id="ENSGT01130000278308"/>
<keyword evidence="8 11" id="KW-0675">Receptor</keyword>
<feature type="transmembrane region" description="Helical" evidence="12">
    <location>
        <begin position="146"/>
        <end position="169"/>
    </location>
</feature>
<keyword evidence="9" id="KW-0325">Glycoprotein</keyword>
<keyword evidence="6 12" id="KW-0472">Membrane</keyword>
<evidence type="ECO:0000256" key="3">
    <source>
        <dbReference type="ARBA" id="ARBA00022692"/>
    </source>
</evidence>
<keyword evidence="5 11" id="KW-0297">G-protein coupled receptor</keyword>
<sequence>DVITENQGLPANSTFMHRDPNQTSSCSYEDDFSRGEVYVMISILGIILNSFVLIVLCLHKKPCSVPEIYLSNLAAADLVLMFCILLWAVLIFRDYDWDFGSFMCKVYRQTYRINYTCSVYLLVMVSIDRYLAVVHPLSCMNIREPLYAKLGCALVWSLGFFQNISYFIYSETKTVKNNITTCSFSFPVDTMLRVRLMSVVLTFIIPIIIISFCTVMILKTLRRRLSNSLQQTDHKATTLVLACLLAFLICWGPYQLMEILRWLHGVKVLTGCRILTVIRVCLDIFFYLGLLNSIINPVLYIIVGNNFRMKIRELCKGREEESTSGFNEMTESIAGQHRDKQDKQPYSYLRGL</sequence>
<feature type="transmembrane region" description="Helical" evidence="12">
    <location>
        <begin position="70"/>
        <end position="93"/>
    </location>
</feature>
<dbReference type="PANTHER" id="PTHR10489:SF957">
    <property type="entry name" value="B2 BRADYKININ RECEPTOR"/>
    <property type="match status" value="1"/>
</dbReference>
<reference evidence="14" key="2">
    <citation type="submission" date="2025-09" db="UniProtKB">
        <authorList>
            <consortium name="Ensembl"/>
        </authorList>
    </citation>
    <scope>IDENTIFICATION</scope>
</reference>
<dbReference type="InterPro" id="IPR050119">
    <property type="entry name" value="CCR1-9-like"/>
</dbReference>
<evidence type="ECO:0000256" key="2">
    <source>
        <dbReference type="ARBA" id="ARBA00022475"/>
    </source>
</evidence>
<dbReference type="GO" id="GO:0019722">
    <property type="term" value="P:calcium-mediated signaling"/>
    <property type="evidence" value="ECO:0007669"/>
    <property type="project" value="TreeGrafter"/>
</dbReference>
<organism evidence="14 15">
    <name type="scientific">Cyprinodon variegatus</name>
    <name type="common">Sheepshead minnow</name>
    <dbReference type="NCBI Taxonomy" id="28743"/>
    <lineage>
        <taxon>Eukaryota</taxon>
        <taxon>Metazoa</taxon>
        <taxon>Chordata</taxon>
        <taxon>Craniata</taxon>
        <taxon>Vertebrata</taxon>
        <taxon>Euteleostomi</taxon>
        <taxon>Actinopterygii</taxon>
        <taxon>Neopterygii</taxon>
        <taxon>Teleostei</taxon>
        <taxon>Neoteleostei</taxon>
        <taxon>Acanthomorphata</taxon>
        <taxon>Ovalentaria</taxon>
        <taxon>Atherinomorphae</taxon>
        <taxon>Cyprinodontiformes</taxon>
        <taxon>Cyprinodontidae</taxon>
        <taxon>Cyprinodon</taxon>
    </lineage>
</organism>
<evidence type="ECO:0000256" key="7">
    <source>
        <dbReference type="ARBA" id="ARBA00023157"/>
    </source>
</evidence>